<accession>A0AAW8W2C4</accession>
<dbReference type="AlphaFoldDB" id="A0AAW8W2C4"/>
<evidence type="ECO:0000259" key="1">
    <source>
        <dbReference type="Pfam" id="PF00535"/>
    </source>
</evidence>
<dbReference type="Pfam" id="PF00535">
    <property type="entry name" value="Glycos_transf_2"/>
    <property type="match status" value="1"/>
</dbReference>
<gene>
    <name evidence="2" type="ORF">RI536_17545</name>
</gene>
<dbReference type="PANTHER" id="PTHR43685">
    <property type="entry name" value="GLYCOSYLTRANSFERASE"/>
    <property type="match status" value="1"/>
</dbReference>
<keyword evidence="2" id="KW-0808">Transferase</keyword>
<proteinExistence type="predicted"/>
<name>A0AAW8W2C4_LACPE</name>
<dbReference type="EMBL" id="JAVLAQ010000004">
    <property type="protein sequence ID" value="MDT6991846.1"/>
    <property type="molecule type" value="Genomic_DNA"/>
</dbReference>
<evidence type="ECO:0000313" key="3">
    <source>
        <dbReference type="Proteomes" id="UP001267003"/>
    </source>
</evidence>
<dbReference type="InterPro" id="IPR001173">
    <property type="entry name" value="Glyco_trans_2-like"/>
</dbReference>
<organism evidence="2 3">
    <name type="scientific">Lactiplantibacillus pentosus</name>
    <name type="common">Lactobacillus pentosus</name>
    <dbReference type="NCBI Taxonomy" id="1589"/>
    <lineage>
        <taxon>Bacteria</taxon>
        <taxon>Bacillati</taxon>
        <taxon>Bacillota</taxon>
        <taxon>Bacilli</taxon>
        <taxon>Lactobacillales</taxon>
        <taxon>Lactobacillaceae</taxon>
        <taxon>Lactiplantibacillus</taxon>
    </lineage>
</organism>
<dbReference type="CDD" id="cd00761">
    <property type="entry name" value="Glyco_tranf_GTA_type"/>
    <property type="match status" value="1"/>
</dbReference>
<dbReference type="InterPro" id="IPR029044">
    <property type="entry name" value="Nucleotide-diphossugar_trans"/>
</dbReference>
<keyword evidence="2" id="KW-0328">Glycosyltransferase</keyword>
<sequence length="312" mass="36275">MKYPKVSVYVCVYNQENTIERCLNSILGQTYNNKEIVVINDGSTDKTGNILKRYSETCKILYQENKGISLSRKKAIEECTGEYIASVDADDYVSKKWLEKAMEALLTTKANVAMMGFQSVKNNGSKLIFGLNKNYKYEIKNGLEVVELLSRDKLKNMNWGYVVKRQLSLNALNSFDGIQYYEDVATTYHIMLNAGHVVFVPGQYYFYVKNEYSITRSPSIRQVEDLEKIRSNIKHDLSSRYPLIVQNWNFHIFIMEYQIISLIGNSETKLSNLRFMILSNRSPKISISESLKLFLIKVNIYKIIYRWLKKAR</sequence>
<dbReference type="EC" id="2.4.-.-" evidence="2"/>
<reference evidence="2" key="1">
    <citation type="submission" date="2023-08" db="EMBL/GenBank/DDBJ databases">
        <authorList>
            <person name="Page C.A."/>
            <person name="Perez-Diaz I.M."/>
        </authorList>
    </citation>
    <scope>NUCLEOTIDE SEQUENCE</scope>
    <source>
        <strain evidence="2">7.8.46</strain>
    </source>
</reference>
<protein>
    <submittedName>
        <fullName evidence="2">Glycosyltransferase</fullName>
        <ecNumber evidence="2">2.4.-.-</ecNumber>
    </submittedName>
</protein>
<feature type="domain" description="Glycosyltransferase 2-like" evidence="1">
    <location>
        <begin position="7"/>
        <end position="128"/>
    </location>
</feature>
<dbReference type="GO" id="GO:0016757">
    <property type="term" value="F:glycosyltransferase activity"/>
    <property type="evidence" value="ECO:0007669"/>
    <property type="project" value="UniProtKB-KW"/>
</dbReference>
<dbReference type="Proteomes" id="UP001267003">
    <property type="component" value="Unassembled WGS sequence"/>
</dbReference>
<dbReference type="SUPFAM" id="SSF53448">
    <property type="entry name" value="Nucleotide-diphospho-sugar transferases"/>
    <property type="match status" value="1"/>
</dbReference>
<dbReference type="InterPro" id="IPR050834">
    <property type="entry name" value="Glycosyltransf_2"/>
</dbReference>
<dbReference type="PANTHER" id="PTHR43685:SF2">
    <property type="entry name" value="GLYCOSYLTRANSFERASE 2-LIKE DOMAIN-CONTAINING PROTEIN"/>
    <property type="match status" value="1"/>
</dbReference>
<dbReference type="Gene3D" id="3.90.550.10">
    <property type="entry name" value="Spore Coat Polysaccharide Biosynthesis Protein SpsA, Chain A"/>
    <property type="match status" value="1"/>
</dbReference>
<comment type="caution">
    <text evidence="2">The sequence shown here is derived from an EMBL/GenBank/DDBJ whole genome shotgun (WGS) entry which is preliminary data.</text>
</comment>
<dbReference type="RefSeq" id="WP_191671463.1">
    <property type="nucleotide sequence ID" value="NZ_JAGXBR010000104.1"/>
</dbReference>
<evidence type="ECO:0000313" key="2">
    <source>
        <dbReference type="EMBL" id="MDT6991846.1"/>
    </source>
</evidence>